<dbReference type="InterPro" id="IPR024526">
    <property type="entry name" value="DUF3807"/>
</dbReference>
<dbReference type="OrthoDB" id="5422320at2759"/>
<dbReference type="EMBL" id="KE651166">
    <property type="protein sequence ID" value="EEB05584.1"/>
    <property type="molecule type" value="Genomic_DNA"/>
</dbReference>
<gene>
    <name evidence="3" type="primary">gem8</name>
    <name evidence="2" type="ORF">SJAG_05195</name>
</gene>
<dbReference type="GeneID" id="7048847"/>
<evidence type="ECO:0000313" key="2">
    <source>
        <dbReference type="EMBL" id="EEB05584.1"/>
    </source>
</evidence>
<evidence type="ECO:0000313" key="3">
    <source>
        <dbReference type="JaponicusDB" id="SJAG_05195"/>
    </source>
</evidence>
<dbReference type="VEuPathDB" id="FungiDB:SJAG_05195"/>
<keyword evidence="4" id="KW-1185">Reference proteome</keyword>
<name>B6JW33_SCHJY</name>
<dbReference type="AlphaFoldDB" id="B6JW33"/>
<dbReference type="Proteomes" id="UP000001744">
    <property type="component" value="Unassembled WGS sequence"/>
</dbReference>
<dbReference type="OMA" id="KFHDEHF"/>
<dbReference type="PANTHER" id="PTHR40642:SF1">
    <property type="entry name" value="YALI0F31295P"/>
    <property type="match status" value="1"/>
</dbReference>
<dbReference type="STRING" id="402676.B6JW33"/>
<dbReference type="GO" id="GO:0032797">
    <property type="term" value="C:SMN complex"/>
    <property type="evidence" value="ECO:0007669"/>
    <property type="project" value="EnsemblFungi"/>
</dbReference>
<organism evidence="2 4">
    <name type="scientific">Schizosaccharomyces japonicus (strain yFS275 / FY16936)</name>
    <name type="common">Fission yeast</name>
    <dbReference type="NCBI Taxonomy" id="402676"/>
    <lineage>
        <taxon>Eukaryota</taxon>
        <taxon>Fungi</taxon>
        <taxon>Dikarya</taxon>
        <taxon>Ascomycota</taxon>
        <taxon>Taphrinomycotina</taxon>
        <taxon>Schizosaccharomycetes</taxon>
        <taxon>Schizosaccharomycetales</taxon>
        <taxon>Schizosaccharomycetaceae</taxon>
        <taxon>Schizosaccharomyces</taxon>
    </lineage>
</organism>
<reference evidence="2 4" key="1">
    <citation type="journal article" date="2011" name="Science">
        <title>Comparative functional genomics of the fission yeasts.</title>
        <authorList>
            <person name="Rhind N."/>
            <person name="Chen Z."/>
            <person name="Yassour M."/>
            <person name="Thompson D.A."/>
            <person name="Haas B.J."/>
            <person name="Habib N."/>
            <person name="Wapinski I."/>
            <person name="Roy S."/>
            <person name="Lin M.F."/>
            <person name="Heiman D.I."/>
            <person name="Young S.K."/>
            <person name="Furuya K."/>
            <person name="Guo Y."/>
            <person name="Pidoux A."/>
            <person name="Chen H.M."/>
            <person name="Robbertse B."/>
            <person name="Goldberg J.M."/>
            <person name="Aoki K."/>
            <person name="Bayne E.H."/>
            <person name="Berlin A.M."/>
            <person name="Desjardins C.A."/>
            <person name="Dobbs E."/>
            <person name="Dukaj L."/>
            <person name="Fan L."/>
            <person name="FitzGerald M.G."/>
            <person name="French C."/>
            <person name="Gujja S."/>
            <person name="Hansen K."/>
            <person name="Keifenheim D."/>
            <person name="Levin J.Z."/>
            <person name="Mosher R.A."/>
            <person name="Mueller C.A."/>
            <person name="Pfiffner J."/>
            <person name="Priest M."/>
            <person name="Russ C."/>
            <person name="Smialowska A."/>
            <person name="Swoboda P."/>
            <person name="Sykes S.M."/>
            <person name="Vaughn M."/>
            <person name="Vengrova S."/>
            <person name="Yoder R."/>
            <person name="Zeng Q."/>
            <person name="Allshire R."/>
            <person name="Baulcombe D."/>
            <person name="Birren B.W."/>
            <person name="Brown W."/>
            <person name="Ekwall K."/>
            <person name="Kellis M."/>
            <person name="Leatherwood J."/>
            <person name="Levin H."/>
            <person name="Margalit H."/>
            <person name="Martienssen R."/>
            <person name="Nieduszynski C.A."/>
            <person name="Spatafora J.W."/>
            <person name="Friedman N."/>
            <person name="Dalgaard J.Z."/>
            <person name="Baumann P."/>
            <person name="Niki H."/>
            <person name="Regev A."/>
            <person name="Nusbaum C."/>
        </authorList>
    </citation>
    <scope>NUCLEOTIDE SEQUENCE [LARGE SCALE GENOMIC DNA]</scope>
    <source>
        <strain evidence="4">yFS275 / FY16936</strain>
    </source>
</reference>
<accession>B6JW33</accession>
<dbReference type="HOGENOM" id="CLU_1603692_0_0_1"/>
<feature type="region of interest" description="Disordered" evidence="1">
    <location>
        <begin position="83"/>
        <end position="104"/>
    </location>
</feature>
<dbReference type="PANTHER" id="PTHR40642">
    <property type="entry name" value="YALI0F31295P"/>
    <property type="match status" value="1"/>
</dbReference>
<evidence type="ECO:0000313" key="4">
    <source>
        <dbReference type="Proteomes" id="UP000001744"/>
    </source>
</evidence>
<proteinExistence type="predicted"/>
<dbReference type="eggNOG" id="ENOG502SGGI">
    <property type="taxonomic scope" value="Eukaryota"/>
</dbReference>
<dbReference type="RefSeq" id="XP_002171877.1">
    <property type="nucleotide sequence ID" value="XM_002171841.2"/>
</dbReference>
<evidence type="ECO:0000256" key="1">
    <source>
        <dbReference type="SAM" id="MobiDB-lite"/>
    </source>
</evidence>
<protein>
    <submittedName>
        <fullName evidence="2">Fungal protein</fullName>
    </submittedName>
</protein>
<dbReference type="GO" id="GO:0000387">
    <property type="term" value="P:spliceosomal snRNP assembly"/>
    <property type="evidence" value="ECO:0007669"/>
    <property type="project" value="EnsemblFungi"/>
</dbReference>
<sequence length="160" mass="18591">MDPTGQELTSFAASHFGPSATKCWDSLFLGPPNEQPVVPERYPDGTIRTLTDEQIQYFRESELRHLRWEKELAQEREELRRIREAEEEASANEPRTCSSVEETPATVPIPATEVFKGKHFQVLKYRAHELIELEQTLDNNFRKQTATGFVKYWPVLPMRN</sequence>
<dbReference type="JaponicusDB" id="SJAG_05195">
    <property type="gene designation" value="gem8"/>
</dbReference>
<dbReference type="Pfam" id="PF12720">
    <property type="entry name" value="DUF3807"/>
    <property type="match status" value="1"/>
</dbReference>